<gene>
    <name evidence="1" type="ordered locus">RER_59530</name>
</gene>
<evidence type="ECO:0000313" key="1">
    <source>
        <dbReference type="EMBL" id="BAH36661.1"/>
    </source>
</evidence>
<dbReference type="AlphaFoldDB" id="C0ZVG7"/>
<dbReference type="HOGENOM" id="CLU_1990928_0_0_11"/>
<dbReference type="KEGG" id="rer:RER_59530"/>
<dbReference type="RefSeq" id="WP_020909805.1">
    <property type="nucleotide sequence ID" value="NC_012490.1"/>
</dbReference>
<dbReference type="PATRIC" id="fig|234621.6.peg.6543"/>
<organism evidence="1 2">
    <name type="scientific">Rhodococcus erythropolis (strain PR4 / NBRC 100887)</name>
    <dbReference type="NCBI Taxonomy" id="234621"/>
    <lineage>
        <taxon>Bacteria</taxon>
        <taxon>Bacillati</taxon>
        <taxon>Actinomycetota</taxon>
        <taxon>Actinomycetes</taxon>
        <taxon>Mycobacteriales</taxon>
        <taxon>Nocardiaceae</taxon>
        <taxon>Rhodococcus</taxon>
        <taxon>Rhodococcus erythropolis group</taxon>
    </lineage>
</organism>
<proteinExistence type="predicted"/>
<reference evidence="1 2" key="2">
    <citation type="journal article" date="2006" name="Environ. Microbiol.">
        <title>Sequence analysis of three plasmids harboured in Rhodococcus erythropolis strain PR4.</title>
        <authorList>
            <person name="Sekine M."/>
            <person name="Tanikawa S."/>
            <person name="Omata S."/>
            <person name="Saito M."/>
            <person name="Fujisawa T."/>
            <person name="Tsukatani N."/>
            <person name="Tajima T."/>
            <person name="Sekigawa T."/>
            <person name="Kosugi H."/>
            <person name="Matsuo Y."/>
            <person name="Nishiko R."/>
            <person name="Imamura K."/>
            <person name="Ito M."/>
            <person name="Narita H."/>
            <person name="Tago S."/>
            <person name="Fujita N."/>
            <person name="Harayama S."/>
        </authorList>
    </citation>
    <scope>NUCLEOTIDE SEQUENCE [LARGE SCALE GENOMIC DNA]</scope>
    <source>
        <strain evidence="2">PR4 / NBRC 100887</strain>
    </source>
</reference>
<sequence>MSEEEFNEAVTTFGAEYRSLLIPRPGNLLDVLTMAYGGDVEKITAWLDDPNTEVDEYLIHWTLTPVIARLDVYRRSASLVGKTFAELCAETRALAESGVIPPRVRSFLVPAGASLATRPTGDPGQ</sequence>
<reference evidence="2" key="1">
    <citation type="submission" date="2005-03" db="EMBL/GenBank/DDBJ databases">
        <title>Comparison of the complete genome sequences of Rhodococcus erythropolis PR4 and Rhodococcus opacus B4.</title>
        <authorList>
            <person name="Takarada H."/>
            <person name="Sekine M."/>
            <person name="Hosoyama A."/>
            <person name="Yamada R."/>
            <person name="Fujisawa T."/>
            <person name="Omata S."/>
            <person name="Shimizu A."/>
            <person name="Tsukatani N."/>
            <person name="Tanikawa S."/>
            <person name="Fujita N."/>
            <person name="Harayama S."/>
        </authorList>
    </citation>
    <scope>NUCLEOTIDE SEQUENCE [LARGE SCALE GENOMIC DNA]</scope>
    <source>
        <strain evidence="2">PR4 / NBRC 100887</strain>
    </source>
</reference>
<dbReference type="EMBL" id="AP008957">
    <property type="protein sequence ID" value="BAH36661.1"/>
    <property type="molecule type" value="Genomic_DNA"/>
</dbReference>
<accession>C0ZVG7</accession>
<evidence type="ECO:0000313" key="2">
    <source>
        <dbReference type="Proteomes" id="UP000002204"/>
    </source>
</evidence>
<dbReference type="Proteomes" id="UP000002204">
    <property type="component" value="Chromosome"/>
</dbReference>
<name>C0ZVG7_RHOE4</name>
<protein>
    <submittedName>
        <fullName evidence="1">Uncharacterized protein</fullName>
    </submittedName>
</protein>